<protein>
    <recommendedName>
        <fullName evidence="3">Gliding motility-associated C-terminal domain-containing protein</fullName>
    </recommendedName>
</protein>
<comment type="caution">
    <text evidence="1">The sequence shown here is derived from an EMBL/GenBank/DDBJ whole genome shotgun (WGS) entry which is preliminary data.</text>
</comment>
<reference evidence="1 2" key="1">
    <citation type="submission" date="2009-01" db="EMBL/GenBank/DDBJ databases">
        <authorList>
            <person name="Qin X."/>
            <person name="Bachman B."/>
            <person name="Battles P."/>
            <person name="Bell A."/>
            <person name="Bess C."/>
            <person name="Bickham C."/>
            <person name="Chaboub L."/>
            <person name="Chen D."/>
            <person name="Coyle M."/>
            <person name="Deiros D.R."/>
            <person name="Dinh H."/>
            <person name="Forbes L."/>
            <person name="Fowler G."/>
            <person name="Francisco L."/>
            <person name="Fu Q."/>
            <person name="Gubbala S."/>
            <person name="Hale W."/>
            <person name="Han Y."/>
            <person name="Hemphill L."/>
            <person name="Highlander S.K."/>
            <person name="Hirani K."/>
            <person name="Hogues M."/>
            <person name="Jackson L."/>
            <person name="Jakkamsetti A."/>
            <person name="Javaid M."/>
            <person name="Jiang H."/>
            <person name="Korchina V."/>
            <person name="Kovar C."/>
            <person name="Lara F."/>
            <person name="Lee S."/>
            <person name="Mata R."/>
            <person name="Mathew T."/>
            <person name="Moen C."/>
            <person name="Morales K."/>
            <person name="Munidasa M."/>
            <person name="Nazareth L."/>
            <person name="Ngo R."/>
            <person name="Nguyen L."/>
            <person name="Okwuonu G."/>
            <person name="Ongeri F."/>
            <person name="Patil S."/>
            <person name="Petrosino J."/>
            <person name="Pham C."/>
            <person name="Pham P."/>
            <person name="Pu L.-L."/>
            <person name="Puazo M."/>
            <person name="Raj R."/>
            <person name="Reid J."/>
            <person name="Rouhana J."/>
            <person name="Saada N."/>
            <person name="Shang Y."/>
            <person name="Simmons D."/>
            <person name="Thornton R."/>
            <person name="Warren J."/>
            <person name="Weissenberger G."/>
            <person name="Zhang J."/>
            <person name="Zhang L."/>
            <person name="Zhou C."/>
            <person name="Zhu D."/>
            <person name="Muzny D."/>
            <person name="Worley K."/>
            <person name="Gibbs R."/>
        </authorList>
    </citation>
    <scope>NUCLEOTIDE SEQUENCE [LARGE SCALE GENOMIC DNA]</scope>
    <source>
        <strain evidence="1 2">ATCC 33300</strain>
    </source>
</reference>
<dbReference type="InterPro" id="IPR026341">
    <property type="entry name" value="T9SS_type_B"/>
</dbReference>
<name>C2FTB0_SPHSI</name>
<dbReference type="EMBL" id="ACHB01000011">
    <property type="protein sequence ID" value="EEI93834.1"/>
    <property type="molecule type" value="Genomic_DNA"/>
</dbReference>
<sequence length="529" mass="58246">MINKIKIFLLILILPFGLKGFAQDGKKSLFSDNGRMVVAEGTSDVVYSESLYIGPDADWQINGDLYVYSKQIWIAPTARIRGAGKLILKDPGTNPYYAGWGNQATVIDGNDGEFIAVNIIIDNPSNIKLADITDPGYNLKEKTDNIAALKVASNIDFNVKGGDILLNGYELVLGAEAQLLNAGSINSPNQNINGYVVTGNITKSLLIKSFKAGEKFLFPIGIDESSYTPAILTPQGESRLYVGVVDYEAAGANIELKDKEIGMDRVWHVFADKNLLSDYTLIHQSITNGKMYVDKTAEIMQYTGNGNWVGDVTKLESTGVHTRQALQTYAARTISGTWMTKLSFKGPVANDDTFDLPYADEYTKNENVFHILQNDDAGTSPIVVSSVTIVIPPSHGKITVNVDGTVTYIPDPGFVGVDEFEYSITDENGLSDTAKVTINVNARDLHIPNVFTPNGDGINDYFEIIGYEYYDRIGVTIVNRWGNEVYRNNSYDNRWEGSGLNSGTYFYIIEAVKDGKSRIFKGDVLIKRN</sequence>
<gene>
    <name evidence="1" type="ORF">HMPREF0765_0566</name>
</gene>
<evidence type="ECO:0008006" key="3">
    <source>
        <dbReference type="Google" id="ProtNLM"/>
    </source>
</evidence>
<proteinExistence type="predicted"/>
<dbReference type="Proteomes" id="UP000006241">
    <property type="component" value="Unassembled WGS sequence"/>
</dbReference>
<evidence type="ECO:0000313" key="2">
    <source>
        <dbReference type="Proteomes" id="UP000006241"/>
    </source>
</evidence>
<evidence type="ECO:0000313" key="1">
    <source>
        <dbReference type="EMBL" id="EEI93834.1"/>
    </source>
</evidence>
<dbReference type="Pfam" id="PF13585">
    <property type="entry name" value="CHU_C"/>
    <property type="match status" value="1"/>
</dbReference>
<dbReference type="AlphaFoldDB" id="C2FTB0"/>
<dbReference type="NCBIfam" id="TIGR04131">
    <property type="entry name" value="Bac_Flav_CTERM"/>
    <property type="match status" value="1"/>
</dbReference>
<dbReference type="Gene3D" id="2.60.40.3440">
    <property type="match status" value="1"/>
</dbReference>
<organism evidence="1 2">
    <name type="scientific">Sphingobacterium spiritivorum ATCC 33300</name>
    <dbReference type="NCBI Taxonomy" id="525372"/>
    <lineage>
        <taxon>Bacteria</taxon>
        <taxon>Pseudomonadati</taxon>
        <taxon>Bacteroidota</taxon>
        <taxon>Sphingobacteriia</taxon>
        <taxon>Sphingobacteriales</taxon>
        <taxon>Sphingobacteriaceae</taxon>
        <taxon>Sphingobacterium</taxon>
    </lineage>
</organism>
<accession>C2FTB0</accession>
<dbReference type="Pfam" id="PF17963">
    <property type="entry name" value="Big_9"/>
    <property type="match status" value="1"/>
</dbReference>
<dbReference type="RefSeq" id="WP_003011995.1">
    <property type="nucleotide sequence ID" value="NZ_GG668636.1"/>
</dbReference>
<dbReference type="HOGENOM" id="CLU_507965_0_0_10"/>